<reference evidence="20" key="1">
    <citation type="submission" date="2016-11" db="UniProtKB">
        <authorList>
            <consortium name="WormBaseParasite"/>
        </authorList>
    </citation>
    <scope>IDENTIFICATION</scope>
</reference>
<reference evidence="17" key="2">
    <citation type="submission" date="2020-08" db="EMBL/GenBank/DDBJ databases">
        <authorList>
            <person name="Kikuchi T."/>
        </authorList>
    </citation>
    <scope>NUCLEOTIDE SEQUENCE</scope>
    <source>
        <strain evidence="16">Ka4C1</strain>
    </source>
</reference>
<dbReference type="CDD" id="cd04280">
    <property type="entry name" value="ZnMc_astacin_like"/>
    <property type="match status" value="1"/>
</dbReference>
<comment type="function">
    <text evidence="1">Metalloprotease.</text>
</comment>
<evidence type="ECO:0000313" key="18">
    <source>
        <dbReference type="Proteomes" id="UP000095284"/>
    </source>
</evidence>
<evidence type="ECO:0000256" key="9">
    <source>
        <dbReference type="ARBA" id="ARBA00023157"/>
    </source>
</evidence>
<dbReference type="PRINTS" id="PR00480">
    <property type="entry name" value="ASTACIN"/>
</dbReference>
<proteinExistence type="predicted"/>
<evidence type="ECO:0000256" key="10">
    <source>
        <dbReference type="ARBA" id="ARBA00023180"/>
    </source>
</evidence>
<dbReference type="FunFam" id="3.40.390.10:FF:000015">
    <property type="entry name" value="Meprin A subunit"/>
    <property type="match status" value="1"/>
</dbReference>
<evidence type="ECO:0000313" key="17">
    <source>
        <dbReference type="EMBL" id="CAG9107089.1"/>
    </source>
</evidence>
<keyword evidence="10" id="KW-0325">Glycoprotein</keyword>
<dbReference type="PROSITE" id="PS51670">
    <property type="entry name" value="SHKT"/>
    <property type="match status" value="2"/>
</dbReference>
<keyword evidence="6 12" id="KW-0862">Zinc</keyword>
<dbReference type="Gene3D" id="3.40.390.10">
    <property type="entry name" value="Collagenase (Catalytic Domain)"/>
    <property type="match status" value="1"/>
</dbReference>
<dbReference type="SMART" id="SM00235">
    <property type="entry name" value="ZnMc"/>
    <property type="match status" value="1"/>
</dbReference>
<keyword evidence="4 13" id="KW-0732">Signal</keyword>
<evidence type="ECO:0000256" key="4">
    <source>
        <dbReference type="ARBA" id="ARBA00022729"/>
    </source>
</evidence>
<keyword evidence="7 12" id="KW-0482">Metalloprotease</keyword>
<evidence type="ECO:0000256" key="7">
    <source>
        <dbReference type="ARBA" id="ARBA00023049"/>
    </source>
</evidence>
<dbReference type="GO" id="GO:0004222">
    <property type="term" value="F:metalloendopeptidase activity"/>
    <property type="evidence" value="ECO:0007669"/>
    <property type="project" value="UniProtKB-UniRule"/>
</dbReference>
<dbReference type="EMBL" id="CAJFDI010000003">
    <property type="protein sequence ID" value="CAD5220755.1"/>
    <property type="molecule type" value="Genomic_DNA"/>
</dbReference>
<evidence type="ECO:0000256" key="1">
    <source>
        <dbReference type="ARBA" id="ARBA00002657"/>
    </source>
</evidence>
<dbReference type="SMR" id="A0A1I7SUI6"/>
<dbReference type="GO" id="GO:0008270">
    <property type="term" value="F:zinc ion binding"/>
    <property type="evidence" value="ECO:0007669"/>
    <property type="project" value="UniProtKB-UniRule"/>
</dbReference>
<feature type="binding site" evidence="12">
    <location>
        <position position="191"/>
    </location>
    <ligand>
        <name>Zn(2+)</name>
        <dbReference type="ChEBI" id="CHEBI:29105"/>
        <note>catalytic</note>
    </ligand>
</feature>
<dbReference type="Pfam" id="PF01549">
    <property type="entry name" value="ShK"/>
    <property type="match status" value="2"/>
</dbReference>
<evidence type="ECO:0000256" key="8">
    <source>
        <dbReference type="ARBA" id="ARBA00023145"/>
    </source>
</evidence>
<organism evidence="18 20">
    <name type="scientific">Bursaphelenchus xylophilus</name>
    <name type="common">Pinewood nematode worm</name>
    <name type="synonym">Aphelenchoides xylophilus</name>
    <dbReference type="NCBI Taxonomy" id="6326"/>
    <lineage>
        <taxon>Eukaryota</taxon>
        <taxon>Metazoa</taxon>
        <taxon>Ecdysozoa</taxon>
        <taxon>Nematoda</taxon>
        <taxon>Chromadorea</taxon>
        <taxon>Rhabditida</taxon>
        <taxon>Tylenchina</taxon>
        <taxon>Tylenchomorpha</taxon>
        <taxon>Aphelenchoidea</taxon>
        <taxon>Aphelenchoididae</taxon>
        <taxon>Bursaphelenchus</taxon>
    </lineage>
</organism>
<evidence type="ECO:0000256" key="11">
    <source>
        <dbReference type="PROSITE-ProRule" id="PRU01005"/>
    </source>
</evidence>
<dbReference type="Proteomes" id="UP000582659">
    <property type="component" value="Unassembled WGS sequence"/>
</dbReference>
<dbReference type="EC" id="3.4.24.-" evidence="13"/>
<dbReference type="InterPro" id="IPR034035">
    <property type="entry name" value="Astacin-like_dom"/>
</dbReference>
<keyword evidence="9" id="KW-1015">Disulfide bond</keyword>
<dbReference type="eggNOG" id="KOG3714">
    <property type="taxonomic scope" value="Eukaryota"/>
</dbReference>
<dbReference type="Gene3D" id="1.10.10.1940">
    <property type="match status" value="2"/>
</dbReference>
<gene>
    <name evidence="16" type="ORF">BXYJ_LOCUS6337</name>
</gene>
<dbReference type="GO" id="GO:0006508">
    <property type="term" value="P:proteolysis"/>
    <property type="evidence" value="ECO:0007669"/>
    <property type="project" value="UniProtKB-KW"/>
</dbReference>
<feature type="signal peptide" evidence="13">
    <location>
        <begin position="1"/>
        <end position="16"/>
    </location>
</feature>
<dbReference type="WBParaSite" id="BXY_1670800.1">
    <property type="protein sequence ID" value="BXY_1670800.1"/>
    <property type="gene ID" value="BXY_1670800"/>
</dbReference>
<name>A0A1I7SUI6_BURXY</name>
<comment type="cofactor">
    <cofactor evidence="12 13">
        <name>Zn(2+)</name>
        <dbReference type="ChEBI" id="CHEBI:29105"/>
    </cofactor>
    <text evidence="12 13">Binds 1 zinc ion per subunit.</text>
</comment>
<feature type="domain" description="Peptidase M12A" evidence="15">
    <location>
        <begin position="90"/>
        <end position="284"/>
    </location>
</feature>
<evidence type="ECO:0000313" key="16">
    <source>
        <dbReference type="EMBL" id="CAD5220755.1"/>
    </source>
</evidence>
<sequence>MLFPIILICITQFARCDQFIDKTVPEGETTLTDADFLQIRRKRQNVDEDVDDSAMYNKDRFEGDIVTMISPSSDPTVSSDVSNSSFLMRNAVRQSYLKWPNGRIPYTISTQYTTFGRQRVASAIDEYHQRTCIRFVPKTTTDLDYVHILPEDGCYSLVGKVGGKQPVSLGNGCMVTGIIIHELMHAVGFFHEQSRADRDSYVRIVWPNVESGLQDQFDKYSLAMIDHLNTEYDYGSVMHYGPLAFSKNGKPTVEPILPTNQKIGQRIGFSQTDAIKINKLYTCQPQAQASNVAFGQLPVSLSTLPDNAVQYSCADHRRDCQFLAERGHCTSSFAQYFMAENCPRSCGLCADNSVRLSACQDIKPWCQRWADSGLCQLFLFAGYMKNNCAKSCVLC</sequence>
<evidence type="ECO:0000256" key="12">
    <source>
        <dbReference type="PROSITE-ProRule" id="PRU01211"/>
    </source>
</evidence>
<evidence type="ECO:0000256" key="13">
    <source>
        <dbReference type="RuleBase" id="RU361183"/>
    </source>
</evidence>
<feature type="chain" id="PRO_5035485923" description="Metalloendopeptidase" evidence="13">
    <location>
        <begin position="17"/>
        <end position="395"/>
    </location>
</feature>
<feature type="binding site" evidence="12">
    <location>
        <position position="181"/>
    </location>
    <ligand>
        <name>Zn(2+)</name>
        <dbReference type="ChEBI" id="CHEBI:29105"/>
        <note>catalytic</note>
    </ligand>
</feature>
<evidence type="ECO:0000313" key="20">
    <source>
        <dbReference type="WBParaSite" id="BXY_1670800.1"/>
    </source>
</evidence>
<dbReference type="Proteomes" id="UP000095284">
    <property type="component" value="Unplaced"/>
</dbReference>
<evidence type="ECO:0000256" key="5">
    <source>
        <dbReference type="ARBA" id="ARBA00022801"/>
    </source>
</evidence>
<keyword evidence="19" id="KW-1185">Reference proteome</keyword>
<dbReference type="PROSITE" id="PS51864">
    <property type="entry name" value="ASTACIN"/>
    <property type="match status" value="1"/>
</dbReference>
<dbReference type="InterPro" id="IPR001506">
    <property type="entry name" value="Peptidase_M12A"/>
</dbReference>
<dbReference type="OrthoDB" id="291007at2759"/>
<dbReference type="AlphaFoldDB" id="A0A1I7SUI6"/>
<dbReference type="Pfam" id="PF01400">
    <property type="entry name" value="Astacin"/>
    <property type="match status" value="1"/>
</dbReference>
<keyword evidence="3 12" id="KW-0479">Metal-binding</keyword>
<evidence type="ECO:0000313" key="19">
    <source>
        <dbReference type="Proteomes" id="UP000659654"/>
    </source>
</evidence>
<dbReference type="PANTHER" id="PTHR10127:SF890">
    <property type="entry name" value="ZINC METALLOPROTEINASE NAS-13"/>
    <property type="match status" value="1"/>
</dbReference>
<evidence type="ECO:0000259" key="14">
    <source>
        <dbReference type="PROSITE" id="PS51670"/>
    </source>
</evidence>
<feature type="active site" evidence="12">
    <location>
        <position position="182"/>
    </location>
</feature>
<feature type="domain" description="ShKT" evidence="14">
    <location>
        <begin position="359"/>
        <end position="395"/>
    </location>
</feature>
<evidence type="ECO:0000256" key="6">
    <source>
        <dbReference type="ARBA" id="ARBA00022833"/>
    </source>
</evidence>
<dbReference type="InterPro" id="IPR006026">
    <property type="entry name" value="Peptidase_Metallo"/>
</dbReference>
<dbReference type="InterPro" id="IPR024079">
    <property type="entry name" value="MetalloPept_cat_dom_sf"/>
</dbReference>
<comment type="caution">
    <text evidence="11">Lacks conserved residue(s) required for the propagation of feature annotation.</text>
</comment>
<accession>A0A1I7SUI6</accession>
<protein>
    <recommendedName>
        <fullName evidence="13">Metalloendopeptidase</fullName>
        <ecNumber evidence="13">3.4.24.-</ecNumber>
    </recommendedName>
</protein>
<keyword evidence="5 12" id="KW-0378">Hydrolase</keyword>
<evidence type="ECO:0000256" key="3">
    <source>
        <dbReference type="ARBA" id="ARBA00022723"/>
    </source>
</evidence>
<dbReference type="InterPro" id="IPR003582">
    <property type="entry name" value="ShKT_dom"/>
</dbReference>
<keyword evidence="2 12" id="KW-0645">Protease</keyword>
<evidence type="ECO:0000259" key="15">
    <source>
        <dbReference type="PROSITE" id="PS51864"/>
    </source>
</evidence>
<feature type="domain" description="ShKT" evidence="14">
    <location>
        <begin position="313"/>
        <end position="349"/>
    </location>
</feature>
<feature type="binding site" evidence="12">
    <location>
        <position position="185"/>
    </location>
    <ligand>
        <name>Zn(2+)</name>
        <dbReference type="ChEBI" id="CHEBI:29105"/>
        <note>catalytic</note>
    </ligand>
</feature>
<keyword evidence="8" id="KW-0865">Zymogen</keyword>
<dbReference type="EMBL" id="CAJFCV020000003">
    <property type="protein sequence ID" value="CAG9107089.1"/>
    <property type="molecule type" value="Genomic_DNA"/>
</dbReference>
<dbReference type="SMART" id="SM00254">
    <property type="entry name" value="ShKT"/>
    <property type="match status" value="2"/>
</dbReference>
<dbReference type="PANTHER" id="PTHR10127">
    <property type="entry name" value="DISCOIDIN, CUB, EGF, LAMININ , AND ZINC METALLOPROTEASE DOMAIN CONTAINING"/>
    <property type="match status" value="1"/>
</dbReference>
<dbReference type="SUPFAM" id="SSF55486">
    <property type="entry name" value="Metalloproteases ('zincins'), catalytic domain"/>
    <property type="match status" value="1"/>
</dbReference>
<evidence type="ECO:0000256" key="2">
    <source>
        <dbReference type="ARBA" id="ARBA00022670"/>
    </source>
</evidence>
<dbReference type="Proteomes" id="UP000659654">
    <property type="component" value="Unassembled WGS sequence"/>
</dbReference>